<dbReference type="Pfam" id="PF19054">
    <property type="entry name" value="DUF5753"/>
    <property type="match status" value="1"/>
</dbReference>
<feature type="domain" description="HTH cro/C1-type" evidence="1">
    <location>
        <begin position="14"/>
        <end position="68"/>
    </location>
</feature>
<dbReference type="SUPFAM" id="SSF47413">
    <property type="entry name" value="lambda repressor-like DNA-binding domains"/>
    <property type="match status" value="1"/>
</dbReference>
<evidence type="ECO:0000313" key="3">
    <source>
        <dbReference type="Proteomes" id="UP000637578"/>
    </source>
</evidence>
<sequence>MTGSARARGLGAELRELRRATGLSMKEVGVRVGLSEATISRIETGLREITEAEIAAILEALRVDGDTRDRLLVLAQKADEPRWWEVGHPGLPTQLTALIEFERDAVRIEHLAVLRISGLLQTPDYSRAILSAAGVPANEVEPLVTIRRGRQTVLAQEEPPEFRVIIDEAVLRRPVGGRKVMVAQLRHIITVSRLPNVTIQVVPFGCGAHTGLDGGHVLLEFPKARPIVYLEHRSCGLFLDDPDDVAPFVEATDSLRRTALSPAESVGLVAACADEMEDG</sequence>
<name>A0A8J3CD19_9PSEU</name>
<keyword evidence="3" id="KW-1185">Reference proteome</keyword>
<dbReference type="CDD" id="cd00093">
    <property type="entry name" value="HTH_XRE"/>
    <property type="match status" value="1"/>
</dbReference>
<dbReference type="Gene3D" id="1.10.260.40">
    <property type="entry name" value="lambda repressor-like DNA-binding domains"/>
    <property type="match status" value="1"/>
</dbReference>
<reference evidence="2" key="2">
    <citation type="submission" date="2020-09" db="EMBL/GenBank/DDBJ databases">
        <authorList>
            <person name="Sun Q."/>
            <person name="Zhou Y."/>
        </authorList>
    </citation>
    <scope>NUCLEOTIDE SEQUENCE</scope>
    <source>
        <strain evidence="2">CGMCC 4.5737</strain>
    </source>
</reference>
<dbReference type="InterPro" id="IPR043917">
    <property type="entry name" value="DUF5753"/>
</dbReference>
<dbReference type="Proteomes" id="UP000637578">
    <property type="component" value="Unassembled WGS sequence"/>
</dbReference>
<dbReference type="InterPro" id="IPR010982">
    <property type="entry name" value="Lambda_DNA-bd_dom_sf"/>
</dbReference>
<dbReference type="GO" id="GO:0003677">
    <property type="term" value="F:DNA binding"/>
    <property type="evidence" value="ECO:0007669"/>
    <property type="project" value="InterPro"/>
</dbReference>
<organism evidence="2 3">
    <name type="scientific">Longimycelium tulufanense</name>
    <dbReference type="NCBI Taxonomy" id="907463"/>
    <lineage>
        <taxon>Bacteria</taxon>
        <taxon>Bacillati</taxon>
        <taxon>Actinomycetota</taxon>
        <taxon>Actinomycetes</taxon>
        <taxon>Pseudonocardiales</taxon>
        <taxon>Pseudonocardiaceae</taxon>
        <taxon>Longimycelium</taxon>
    </lineage>
</organism>
<reference evidence="2" key="1">
    <citation type="journal article" date="2014" name="Int. J. Syst. Evol. Microbiol.">
        <title>Complete genome sequence of Corynebacterium casei LMG S-19264T (=DSM 44701T), isolated from a smear-ripened cheese.</title>
        <authorList>
            <consortium name="US DOE Joint Genome Institute (JGI-PGF)"/>
            <person name="Walter F."/>
            <person name="Albersmeier A."/>
            <person name="Kalinowski J."/>
            <person name="Ruckert C."/>
        </authorList>
    </citation>
    <scope>NUCLEOTIDE SEQUENCE</scope>
    <source>
        <strain evidence="2">CGMCC 4.5737</strain>
    </source>
</reference>
<dbReference type="AlphaFoldDB" id="A0A8J3CD19"/>
<dbReference type="EMBL" id="BMMK01000007">
    <property type="protein sequence ID" value="GGM49951.1"/>
    <property type="molecule type" value="Genomic_DNA"/>
</dbReference>
<evidence type="ECO:0000313" key="2">
    <source>
        <dbReference type="EMBL" id="GGM49951.1"/>
    </source>
</evidence>
<dbReference type="Pfam" id="PF13560">
    <property type="entry name" value="HTH_31"/>
    <property type="match status" value="1"/>
</dbReference>
<accession>A0A8J3CD19</accession>
<proteinExistence type="predicted"/>
<evidence type="ECO:0000259" key="1">
    <source>
        <dbReference type="PROSITE" id="PS50943"/>
    </source>
</evidence>
<dbReference type="PROSITE" id="PS50943">
    <property type="entry name" value="HTH_CROC1"/>
    <property type="match status" value="1"/>
</dbReference>
<gene>
    <name evidence="2" type="ORF">GCM10012275_21060</name>
</gene>
<dbReference type="InterPro" id="IPR001387">
    <property type="entry name" value="Cro/C1-type_HTH"/>
</dbReference>
<dbReference type="SMART" id="SM00530">
    <property type="entry name" value="HTH_XRE"/>
    <property type="match status" value="1"/>
</dbReference>
<protein>
    <submittedName>
        <fullName evidence="2">Transcriptional regulator</fullName>
    </submittedName>
</protein>
<comment type="caution">
    <text evidence="2">The sequence shown here is derived from an EMBL/GenBank/DDBJ whole genome shotgun (WGS) entry which is preliminary data.</text>
</comment>